<dbReference type="InterPro" id="IPR006694">
    <property type="entry name" value="Fatty_acid_hydroxylase"/>
</dbReference>
<keyword evidence="8" id="KW-1185">Reference proteome</keyword>
<dbReference type="GO" id="GO:0008610">
    <property type="term" value="P:lipid biosynthetic process"/>
    <property type="evidence" value="ECO:0007669"/>
    <property type="project" value="InterPro"/>
</dbReference>
<dbReference type="GO" id="GO:0016491">
    <property type="term" value="F:oxidoreductase activity"/>
    <property type="evidence" value="ECO:0007669"/>
    <property type="project" value="InterPro"/>
</dbReference>
<proteinExistence type="predicted"/>
<evidence type="ECO:0000256" key="4">
    <source>
        <dbReference type="ARBA" id="ARBA00023136"/>
    </source>
</evidence>
<evidence type="ECO:0000256" key="3">
    <source>
        <dbReference type="ARBA" id="ARBA00022989"/>
    </source>
</evidence>
<feature type="transmembrane region" description="Helical" evidence="5">
    <location>
        <begin position="26"/>
        <end position="47"/>
    </location>
</feature>
<dbReference type="Pfam" id="PF04116">
    <property type="entry name" value="FA_hydroxylase"/>
    <property type="match status" value="1"/>
</dbReference>
<keyword evidence="2 5" id="KW-0812">Transmembrane</keyword>
<name>A0A1I6IF48_9GAMM</name>
<sequence>MEALFNSMQEHALFLLAFPFDAANRIYLGYLAGSLAIAAVWITAALIRRQPREAAEYWRRMTSLKIWWHPSARLDYLLLITNPVIRGVTVGAMGVSLVPVALATSGFLEAGLGDVSLTWSAIQVTAAYTLVLFIADDFTRFLLHYLMHKVPRLWSIHRLHHSAEVMTPFTVYRIHPLESMLYSLRMVVTQGVILGLFFFGFGMNLSVWEIAGANLFTYLFNLTGANLRHSHVWISWGPWLERVFISPAQHQIHHSDNPAHFDRNMGAFLAVWDGLFGTLQIARGQVVTSFGLRRGAKSPHRGLLNAYLEPCRRALRINNKN</sequence>
<dbReference type="GO" id="GO:0016020">
    <property type="term" value="C:membrane"/>
    <property type="evidence" value="ECO:0007669"/>
    <property type="project" value="UniProtKB-SubCell"/>
</dbReference>
<feature type="transmembrane region" description="Helical" evidence="5">
    <location>
        <begin position="84"/>
        <end position="108"/>
    </location>
</feature>
<evidence type="ECO:0000256" key="5">
    <source>
        <dbReference type="SAM" id="Phobius"/>
    </source>
</evidence>
<evidence type="ECO:0000313" key="7">
    <source>
        <dbReference type="EMBL" id="SFR65291.1"/>
    </source>
</evidence>
<keyword evidence="4 5" id="KW-0472">Membrane</keyword>
<evidence type="ECO:0000256" key="2">
    <source>
        <dbReference type="ARBA" id="ARBA00022692"/>
    </source>
</evidence>
<dbReference type="GO" id="GO:0005506">
    <property type="term" value="F:iron ion binding"/>
    <property type="evidence" value="ECO:0007669"/>
    <property type="project" value="InterPro"/>
</dbReference>
<dbReference type="PANTHER" id="PTHR11863">
    <property type="entry name" value="STEROL DESATURASE"/>
    <property type="match status" value="1"/>
</dbReference>
<dbReference type="STRING" id="650891.SAMN05216203_2202"/>
<protein>
    <submittedName>
        <fullName evidence="7">Sterol desaturase/sphingolipid hydroxylase, fatty acid hydroxylase superfamily</fullName>
    </submittedName>
</protein>
<evidence type="ECO:0000256" key="1">
    <source>
        <dbReference type="ARBA" id="ARBA00004370"/>
    </source>
</evidence>
<evidence type="ECO:0000313" key="8">
    <source>
        <dbReference type="Proteomes" id="UP000198644"/>
    </source>
</evidence>
<accession>A0A1I6IF48</accession>
<comment type="subcellular location">
    <subcellularLocation>
        <location evidence="1">Membrane</location>
    </subcellularLocation>
</comment>
<feature type="transmembrane region" description="Helical" evidence="5">
    <location>
        <begin position="120"/>
        <end position="143"/>
    </location>
</feature>
<dbReference type="Proteomes" id="UP000198644">
    <property type="component" value="Unassembled WGS sequence"/>
</dbReference>
<dbReference type="InterPro" id="IPR050307">
    <property type="entry name" value="Sterol_Desaturase_Related"/>
</dbReference>
<dbReference type="AlphaFoldDB" id="A0A1I6IF48"/>
<reference evidence="7 8" key="1">
    <citation type="submission" date="2016-10" db="EMBL/GenBank/DDBJ databases">
        <authorList>
            <person name="de Groot N.N."/>
        </authorList>
    </citation>
    <scope>NUCLEOTIDE SEQUENCE [LARGE SCALE GENOMIC DNA]</scope>
    <source>
        <strain evidence="7 8">CGMCC 1.9167</strain>
    </source>
</reference>
<feature type="domain" description="Fatty acid hydroxylase" evidence="6">
    <location>
        <begin position="130"/>
        <end position="278"/>
    </location>
</feature>
<dbReference type="EMBL" id="FOYW01000001">
    <property type="protein sequence ID" value="SFR65291.1"/>
    <property type="molecule type" value="Genomic_DNA"/>
</dbReference>
<organism evidence="7 8">
    <name type="scientific">Marinobacter daqiaonensis</name>
    <dbReference type="NCBI Taxonomy" id="650891"/>
    <lineage>
        <taxon>Bacteria</taxon>
        <taxon>Pseudomonadati</taxon>
        <taxon>Pseudomonadota</taxon>
        <taxon>Gammaproteobacteria</taxon>
        <taxon>Pseudomonadales</taxon>
        <taxon>Marinobacteraceae</taxon>
        <taxon>Marinobacter</taxon>
    </lineage>
</organism>
<evidence type="ECO:0000259" key="6">
    <source>
        <dbReference type="Pfam" id="PF04116"/>
    </source>
</evidence>
<gene>
    <name evidence="7" type="ORF">SAMN05216203_2202</name>
</gene>
<keyword evidence="3 5" id="KW-1133">Transmembrane helix</keyword>